<dbReference type="AlphaFoldDB" id="A0A0M4SRB8"/>
<evidence type="ECO:0000313" key="3">
    <source>
        <dbReference type="Proteomes" id="UP000063147"/>
    </source>
</evidence>
<organism evidence="2">
    <name type="scientific">Fusobacterium animalis</name>
    <dbReference type="NCBI Taxonomy" id="76859"/>
    <lineage>
        <taxon>Bacteria</taxon>
        <taxon>Fusobacteriati</taxon>
        <taxon>Fusobacteriota</taxon>
        <taxon>Fusobacteriia</taxon>
        <taxon>Fusobacteriales</taxon>
        <taxon>Fusobacteriaceae</taxon>
        <taxon>Fusobacterium</taxon>
    </lineage>
</organism>
<evidence type="ECO:0000313" key="2">
    <source>
        <dbReference type="EMBL" id="ALF18370.1"/>
    </source>
</evidence>
<protein>
    <submittedName>
        <fullName evidence="2">Uncharacterized protein</fullName>
    </submittedName>
</protein>
<name>A0A0M4SRB8_9FUSO</name>
<reference evidence="2 3" key="1">
    <citation type="submission" date="2015-09" db="EMBL/GenBank/DDBJ databases">
        <authorList>
            <person name="Jackson K.R."/>
            <person name="Lunt B.L."/>
            <person name="Fisher J.N.B."/>
            <person name="Gardner A.V."/>
            <person name="Bailey M.E."/>
            <person name="Deus L.M."/>
            <person name="Earl A.S."/>
            <person name="Gibby P.D."/>
            <person name="Hartmann K.A."/>
            <person name="Liu J.E."/>
            <person name="Manci A.M."/>
            <person name="Nielsen D.A."/>
            <person name="Solomon M.B."/>
            <person name="Breakwell D.P."/>
            <person name="Burnett S.H."/>
            <person name="Grose J.H."/>
        </authorList>
    </citation>
    <scope>NUCLEOTIDE SEQUENCE [LARGE SCALE GENOMIC DNA]</scope>
    <source>
        <strain evidence="2 3">KCOM 1279</strain>
    </source>
</reference>
<dbReference type="PROSITE" id="PS51257">
    <property type="entry name" value="PROKAR_LIPOPROTEIN"/>
    <property type="match status" value="1"/>
</dbReference>
<feature type="signal peptide" evidence="1">
    <location>
        <begin position="1"/>
        <end position="21"/>
    </location>
</feature>
<gene>
    <name evidence="2" type="ORF">RN98_09350</name>
</gene>
<keyword evidence="1" id="KW-0732">Signal</keyword>
<dbReference type="PATRIC" id="fig|76859.3.peg.1887"/>
<dbReference type="EMBL" id="CP012713">
    <property type="protein sequence ID" value="ALF18370.1"/>
    <property type="molecule type" value="Genomic_DNA"/>
</dbReference>
<proteinExistence type="predicted"/>
<evidence type="ECO:0000256" key="1">
    <source>
        <dbReference type="SAM" id="SignalP"/>
    </source>
</evidence>
<accession>A0A0M4SRB8</accession>
<dbReference type="Proteomes" id="UP000063147">
    <property type="component" value="Chromosome"/>
</dbReference>
<sequence>MKKILCALFLTLLLSSCMQYYRIVKTEGTGIKGHYDKDSIVYLTEAYENIEKQGGKIYIQIRKTEKNTITIVVARQDVHKGSRHYWDPEYNKTFKLLDTPVITDNNGNKITVLKTVENLESKFDKGIYGKNVDIYLEKDVPEELVIDLGRVKIKDEIYSTGKVYLKRE</sequence>
<dbReference type="OrthoDB" id="89298at2"/>
<feature type="chain" id="PRO_5005801690" evidence="1">
    <location>
        <begin position="22"/>
        <end position="168"/>
    </location>
</feature>
<dbReference type="RefSeq" id="WP_060676566.1">
    <property type="nucleotide sequence ID" value="NZ_CP012713.1"/>
</dbReference>